<feature type="region of interest" description="Disordered" evidence="2">
    <location>
        <begin position="70"/>
        <end position="89"/>
    </location>
</feature>
<comment type="similarity">
    <text evidence="1">Belongs to the PIH1 family.</text>
</comment>
<dbReference type="GO" id="GO:0045505">
    <property type="term" value="F:dynein intermediate chain binding"/>
    <property type="evidence" value="ECO:0007669"/>
    <property type="project" value="TreeGrafter"/>
</dbReference>
<dbReference type="EMBL" id="VIIS01000227">
    <property type="protein sequence ID" value="KAF0311592.1"/>
    <property type="molecule type" value="Genomic_DNA"/>
</dbReference>
<evidence type="ECO:0000256" key="1">
    <source>
        <dbReference type="ARBA" id="ARBA00008511"/>
    </source>
</evidence>
<gene>
    <name evidence="4" type="primary">PIH1D3_0</name>
    <name evidence="4" type="ORF">FJT64_017597</name>
</gene>
<dbReference type="OrthoDB" id="25887at2759"/>
<dbReference type="GO" id="GO:0070286">
    <property type="term" value="P:axonemal dynein complex assembly"/>
    <property type="evidence" value="ECO:0007669"/>
    <property type="project" value="InterPro"/>
</dbReference>
<keyword evidence="5" id="KW-1185">Reference proteome</keyword>
<protein>
    <submittedName>
        <fullName evidence="4">Protein PIH1D3</fullName>
    </submittedName>
</protein>
<organism evidence="4 5">
    <name type="scientific">Amphibalanus amphitrite</name>
    <name type="common">Striped barnacle</name>
    <name type="synonym">Balanus amphitrite</name>
    <dbReference type="NCBI Taxonomy" id="1232801"/>
    <lineage>
        <taxon>Eukaryota</taxon>
        <taxon>Metazoa</taxon>
        <taxon>Ecdysozoa</taxon>
        <taxon>Arthropoda</taxon>
        <taxon>Crustacea</taxon>
        <taxon>Multicrustacea</taxon>
        <taxon>Cirripedia</taxon>
        <taxon>Thoracica</taxon>
        <taxon>Thoracicalcarea</taxon>
        <taxon>Balanomorpha</taxon>
        <taxon>Balanoidea</taxon>
        <taxon>Balanidae</taxon>
        <taxon>Amphibalaninae</taxon>
        <taxon>Amphibalanus</taxon>
    </lineage>
</organism>
<dbReference type="PANTHER" id="PTHR21083">
    <property type="entry name" value="TWISTER"/>
    <property type="match status" value="1"/>
</dbReference>
<comment type="caution">
    <text evidence="4">The sequence shown here is derived from an EMBL/GenBank/DDBJ whole genome shotgun (WGS) entry which is preliminary data.</text>
</comment>
<accession>A0A6A4XB51</accession>
<dbReference type="GO" id="GO:0005737">
    <property type="term" value="C:cytoplasm"/>
    <property type="evidence" value="ECO:0007669"/>
    <property type="project" value="TreeGrafter"/>
</dbReference>
<dbReference type="InterPro" id="IPR041442">
    <property type="entry name" value="PIH1D1/2/3_CS-like"/>
</dbReference>
<dbReference type="Pfam" id="PF18201">
    <property type="entry name" value="PIH1_CS"/>
    <property type="match status" value="1"/>
</dbReference>
<dbReference type="PANTHER" id="PTHR21083:SF0">
    <property type="entry name" value="DYNEIN AXONEMAL ASSEMBLY FACTOR 6"/>
    <property type="match status" value="1"/>
</dbReference>
<dbReference type="GO" id="GO:0051087">
    <property type="term" value="F:protein-folding chaperone binding"/>
    <property type="evidence" value="ECO:0007669"/>
    <property type="project" value="InterPro"/>
</dbReference>
<dbReference type="InterPro" id="IPR026697">
    <property type="entry name" value="DNAAF6"/>
</dbReference>
<evidence type="ECO:0000259" key="3">
    <source>
        <dbReference type="Pfam" id="PF18201"/>
    </source>
</evidence>
<feature type="compositionally biased region" description="Acidic residues" evidence="2">
    <location>
        <begin position="70"/>
        <end position="84"/>
    </location>
</feature>
<sequence>MDQLDIRQLSSLLGSCDVDEEDSGYVSRSGGAPDAKSAARLVVKSGAELQPAAPAAAEERGRPAPESIWEADEVTEGAELDDTDDPRPQPEYEINFRQEVGAEDVFLQMGNKTPATASCGLLVVRVKLPGETATSAVVDVQQRHLDVRGAVWRLSLFLPHPVRETAARAVWHPKEETLELVLPVSRELDALNF</sequence>
<evidence type="ECO:0000313" key="5">
    <source>
        <dbReference type="Proteomes" id="UP000440578"/>
    </source>
</evidence>
<feature type="region of interest" description="Disordered" evidence="2">
    <location>
        <begin position="17"/>
        <end position="37"/>
    </location>
</feature>
<reference evidence="4 5" key="1">
    <citation type="submission" date="2019-07" db="EMBL/GenBank/DDBJ databases">
        <title>Draft genome assembly of a fouling barnacle, Amphibalanus amphitrite (Darwin, 1854): The first reference genome for Thecostraca.</title>
        <authorList>
            <person name="Kim W."/>
        </authorList>
    </citation>
    <scope>NUCLEOTIDE SEQUENCE [LARGE SCALE GENOMIC DNA]</scope>
    <source>
        <strain evidence="4">SNU_AA5</strain>
        <tissue evidence="4">Soma without cirri and trophi</tissue>
    </source>
</reference>
<dbReference type="Proteomes" id="UP000440578">
    <property type="component" value="Unassembled WGS sequence"/>
</dbReference>
<proteinExistence type="inferred from homology"/>
<feature type="domain" description="PIH1D1/2/3 CS-like" evidence="3">
    <location>
        <begin position="89"/>
        <end position="184"/>
    </location>
</feature>
<name>A0A6A4XB51_AMPAM</name>
<evidence type="ECO:0000256" key="2">
    <source>
        <dbReference type="SAM" id="MobiDB-lite"/>
    </source>
</evidence>
<evidence type="ECO:0000313" key="4">
    <source>
        <dbReference type="EMBL" id="KAF0311592.1"/>
    </source>
</evidence>
<dbReference type="AlphaFoldDB" id="A0A6A4XB51"/>